<dbReference type="SUPFAM" id="SSF55469">
    <property type="entry name" value="FMN-dependent nitroreductase-like"/>
    <property type="match status" value="1"/>
</dbReference>
<dbReference type="InterPro" id="IPR012825">
    <property type="entry name" value="BluB"/>
</dbReference>
<evidence type="ECO:0000313" key="2">
    <source>
        <dbReference type="EMBL" id="MDX5931134.1"/>
    </source>
</evidence>
<proteinExistence type="predicted"/>
<protein>
    <submittedName>
        <fullName evidence="2">5,6-dimethylbenzimidazole synthase</fullName>
        <ecNumber evidence="2">1.13.11.79</ecNumber>
    </submittedName>
</protein>
<evidence type="ECO:0000313" key="3">
    <source>
        <dbReference type="Proteomes" id="UP001279553"/>
    </source>
</evidence>
<evidence type="ECO:0000259" key="1">
    <source>
        <dbReference type="Pfam" id="PF00881"/>
    </source>
</evidence>
<dbReference type="Proteomes" id="UP001279553">
    <property type="component" value="Unassembled WGS sequence"/>
</dbReference>
<dbReference type="AlphaFoldDB" id="A0AAW9DQ03"/>
<accession>A0AAW9DQ03</accession>
<dbReference type="InterPro" id="IPR000415">
    <property type="entry name" value="Nitroreductase-like"/>
</dbReference>
<name>A0AAW9DQ03_ACIAO</name>
<feature type="domain" description="Nitroreductase" evidence="1">
    <location>
        <begin position="28"/>
        <end position="191"/>
    </location>
</feature>
<dbReference type="Pfam" id="PF00881">
    <property type="entry name" value="Nitroreductase"/>
    <property type="match status" value="1"/>
</dbReference>
<organism evidence="2 3">
    <name type="scientific">Acidiphilium acidophilum</name>
    <name type="common">Thiobacillus acidophilus</name>
    <dbReference type="NCBI Taxonomy" id="76588"/>
    <lineage>
        <taxon>Bacteria</taxon>
        <taxon>Pseudomonadati</taxon>
        <taxon>Pseudomonadota</taxon>
        <taxon>Alphaproteobacteria</taxon>
        <taxon>Acetobacterales</taxon>
        <taxon>Acidocellaceae</taxon>
        <taxon>Acidiphilium</taxon>
    </lineage>
</organism>
<dbReference type="RefSeq" id="WP_319614052.1">
    <property type="nucleotide sequence ID" value="NZ_JAWXYB010000018.1"/>
</dbReference>
<dbReference type="InterPro" id="IPR050627">
    <property type="entry name" value="Nitroreductase/BluB"/>
</dbReference>
<comment type="caution">
    <text evidence="2">The sequence shown here is derived from an EMBL/GenBank/DDBJ whole genome shotgun (WGS) entry which is preliminary data.</text>
</comment>
<keyword evidence="3" id="KW-1185">Reference proteome</keyword>
<dbReference type="PANTHER" id="PTHR23026">
    <property type="entry name" value="NADPH NITROREDUCTASE"/>
    <property type="match status" value="1"/>
</dbReference>
<dbReference type="EMBL" id="JAWXYB010000018">
    <property type="protein sequence ID" value="MDX5931134.1"/>
    <property type="molecule type" value="Genomic_DNA"/>
</dbReference>
<reference evidence="2 3" key="1">
    <citation type="submission" date="2023-11" db="EMBL/GenBank/DDBJ databases">
        <title>MicrobeMod: A computational toolkit for identifying prokaryotic methylation and restriction-modification with nanopore sequencing.</title>
        <authorList>
            <person name="Crits-Christoph A."/>
            <person name="Kang S.C."/>
            <person name="Lee H."/>
            <person name="Ostrov N."/>
        </authorList>
    </citation>
    <scope>NUCLEOTIDE SEQUENCE [LARGE SCALE GENOMIC DNA]</scope>
    <source>
        <strain evidence="2 3">DSMZ 700</strain>
    </source>
</reference>
<dbReference type="PANTHER" id="PTHR23026:SF123">
    <property type="entry name" value="NAD(P)H NITROREDUCTASE RV3131-RELATED"/>
    <property type="match status" value="1"/>
</dbReference>
<sequence>MAASVANADESEFLAGFAGELIRLFTLRRDVRHFRTDALPDGLIEELLGVACLSPSVGYSQPWRFVIVESARARGAVRASFVAANAAAAAGYEAGRSADYARLKLAGLDDAPCHVAVFAEPDPVTGHGLGRQTMPETVAYSVVMAIHTLWLAARAAGVGVGWVSILDPQAVCSALDVPEQWRLIGYLCIGYPQERHETPELERRGWERAQPVEAVICRR</sequence>
<dbReference type="Gene3D" id="3.40.109.10">
    <property type="entry name" value="NADH Oxidase"/>
    <property type="match status" value="1"/>
</dbReference>
<dbReference type="NCBIfam" id="TIGR02476">
    <property type="entry name" value="BluB"/>
    <property type="match status" value="1"/>
</dbReference>
<gene>
    <name evidence="2" type="primary">bluB</name>
    <name evidence="2" type="ORF">SIL87_10195</name>
</gene>
<dbReference type="InterPro" id="IPR029479">
    <property type="entry name" value="Nitroreductase"/>
</dbReference>
<dbReference type="EC" id="1.13.11.79" evidence="2"/>
<dbReference type="GO" id="GO:0102919">
    <property type="term" value="F:5,6-dimethylbenzimidazole synthase activity"/>
    <property type="evidence" value="ECO:0007669"/>
    <property type="project" value="UniProtKB-EC"/>
</dbReference>
<keyword evidence="2" id="KW-0560">Oxidoreductase</keyword>